<dbReference type="HOGENOM" id="CLU_032923_1_0_1"/>
<dbReference type="AlphaFoldDB" id="A0A0D2AYE9"/>
<dbReference type="EMBL" id="KN847498">
    <property type="protein sequence ID" value="KIW11743.1"/>
    <property type="molecule type" value="Genomic_DNA"/>
</dbReference>
<evidence type="ECO:0000256" key="1">
    <source>
        <dbReference type="SAM" id="Coils"/>
    </source>
</evidence>
<name>A0A0D2AYE9_9EURO</name>
<reference evidence="3 4" key="1">
    <citation type="submission" date="2015-01" db="EMBL/GenBank/DDBJ databases">
        <title>The Genome Sequence of Exophiala spinifera CBS89968.</title>
        <authorList>
            <consortium name="The Broad Institute Genomics Platform"/>
            <person name="Cuomo C."/>
            <person name="de Hoog S."/>
            <person name="Gorbushina A."/>
            <person name="Stielow B."/>
            <person name="Teixiera M."/>
            <person name="Abouelleil A."/>
            <person name="Chapman S.B."/>
            <person name="Priest M."/>
            <person name="Young S.K."/>
            <person name="Wortman J."/>
            <person name="Nusbaum C."/>
            <person name="Birren B."/>
        </authorList>
    </citation>
    <scope>NUCLEOTIDE SEQUENCE [LARGE SCALE GENOMIC DNA]</scope>
    <source>
        <strain evidence="3 4">CBS 89968</strain>
    </source>
</reference>
<feature type="coiled-coil region" evidence="1">
    <location>
        <begin position="153"/>
        <end position="180"/>
    </location>
</feature>
<dbReference type="GeneID" id="27336098"/>
<evidence type="ECO:0000259" key="2">
    <source>
        <dbReference type="Pfam" id="PF17111"/>
    </source>
</evidence>
<dbReference type="Proteomes" id="UP000053328">
    <property type="component" value="Unassembled WGS sequence"/>
</dbReference>
<evidence type="ECO:0000313" key="3">
    <source>
        <dbReference type="EMBL" id="KIW11743.1"/>
    </source>
</evidence>
<dbReference type="InterPro" id="IPR031348">
    <property type="entry name" value="PigL_N"/>
</dbReference>
<accession>A0A0D2AYE9</accession>
<feature type="domain" description="Azaphilone pigments biosynthesis cluster protein L N-terminal" evidence="2">
    <location>
        <begin position="2"/>
        <end position="210"/>
    </location>
</feature>
<organism evidence="3 4">
    <name type="scientific">Exophiala spinifera</name>
    <dbReference type="NCBI Taxonomy" id="91928"/>
    <lineage>
        <taxon>Eukaryota</taxon>
        <taxon>Fungi</taxon>
        <taxon>Dikarya</taxon>
        <taxon>Ascomycota</taxon>
        <taxon>Pezizomycotina</taxon>
        <taxon>Eurotiomycetes</taxon>
        <taxon>Chaetothyriomycetidae</taxon>
        <taxon>Chaetothyriales</taxon>
        <taxon>Herpotrichiellaceae</taxon>
        <taxon>Exophiala</taxon>
    </lineage>
</organism>
<protein>
    <recommendedName>
        <fullName evidence="2">Azaphilone pigments biosynthesis cluster protein L N-terminal domain-containing protein</fullName>
    </recommendedName>
</protein>
<keyword evidence="4" id="KW-1185">Reference proteome</keyword>
<keyword evidence="1" id="KW-0175">Coiled coil</keyword>
<sequence>MAEVVGAISGVSALVTGTLQGSIILLNTIKSYKGHQTLVHEFLDGLAAFIQVLNKLDETIKSVREVDFSMLEIPLRQCDHTCKALYEELLKCVSRSNDTHTSLRDWLRLKYMGEDIDGIRRLLAEHKMTIQIALADVNLRESSATVEKIQMYTDLLNTTKANLQDRLERIDEKMDSIIVQNKGGSDKDAFEVKLIEEERLSTEKCLQICTQLSDHIGQIQIAAKLSSSKTGPLGSSSLPQKVVDEGFQGCVDSLSRATSKLEEHERQLFDRLMETSKTALFSEDDRTDIARLRDEWLTTRHNLNIWSAAQGHLRDKVSVIENYAKGDAIQIMASAGGKTIHGKNQGFGAKTGQVAGYINDDTIQQALRMMGGIFGQTTKPDDTHVASETSPVAVNGTVEATGSSFKGKGFQLASKPSFGSRQC</sequence>
<dbReference type="Pfam" id="PF17111">
    <property type="entry name" value="PigL_N"/>
    <property type="match status" value="1"/>
</dbReference>
<gene>
    <name evidence="3" type="ORF">PV08_09015</name>
</gene>
<dbReference type="VEuPathDB" id="FungiDB:PV08_09015"/>
<dbReference type="RefSeq" id="XP_016231959.1">
    <property type="nucleotide sequence ID" value="XM_016383336.1"/>
</dbReference>
<proteinExistence type="predicted"/>
<dbReference type="OrthoDB" id="428260at2759"/>
<dbReference type="STRING" id="91928.A0A0D2AYE9"/>
<evidence type="ECO:0000313" key="4">
    <source>
        <dbReference type="Proteomes" id="UP000053328"/>
    </source>
</evidence>